<dbReference type="Proteomes" id="UP001302429">
    <property type="component" value="Chromosome"/>
</dbReference>
<dbReference type="AlphaFoldDB" id="A0AA97F975"/>
<evidence type="ECO:0008006" key="4">
    <source>
        <dbReference type="Google" id="ProtNLM"/>
    </source>
</evidence>
<protein>
    <recommendedName>
        <fullName evidence="4">Lipoprotein</fullName>
    </recommendedName>
</protein>
<evidence type="ECO:0000313" key="3">
    <source>
        <dbReference type="Proteomes" id="UP001302429"/>
    </source>
</evidence>
<dbReference type="KEGG" id="acoa:RB602_03865"/>
<dbReference type="RefSeq" id="WP_317083117.1">
    <property type="nucleotide sequence ID" value="NZ_CP136594.1"/>
</dbReference>
<evidence type="ECO:0000256" key="1">
    <source>
        <dbReference type="SAM" id="SignalP"/>
    </source>
</evidence>
<name>A0AA97F975_9SPHN</name>
<evidence type="ECO:0000313" key="2">
    <source>
        <dbReference type="EMBL" id="WOE75861.1"/>
    </source>
</evidence>
<keyword evidence="3" id="KW-1185">Reference proteome</keyword>
<accession>A0AA97F975</accession>
<feature type="signal peptide" evidence="1">
    <location>
        <begin position="1"/>
        <end position="21"/>
    </location>
</feature>
<dbReference type="PROSITE" id="PS51257">
    <property type="entry name" value="PROKAR_LIPOPROTEIN"/>
    <property type="match status" value="1"/>
</dbReference>
<organism evidence="2 3">
    <name type="scientific">Alterisphingorhabdus coralli</name>
    <dbReference type="NCBI Taxonomy" id="3071408"/>
    <lineage>
        <taxon>Bacteria</taxon>
        <taxon>Pseudomonadati</taxon>
        <taxon>Pseudomonadota</taxon>
        <taxon>Alphaproteobacteria</taxon>
        <taxon>Sphingomonadales</taxon>
        <taxon>Sphingomonadaceae</taxon>
        <taxon>Alterisphingorhabdus (ex Yan et al. 2024)</taxon>
    </lineage>
</organism>
<sequence>MKHSFILFLSLLLVACSGANGTDNVPGNTNDKRPYDGIAADEVIQFAGSNWRGEVSGGTPDVQGKLVLMTPDDLLDKLPGERVDVTRFAGRGGLSYSGELSSGPFTLVITPGDCSDGMSDRGYPFVATMQLSEDSTIFGCAWTERQPFTGPEAP</sequence>
<gene>
    <name evidence="2" type="ORF">RB602_03865</name>
</gene>
<feature type="chain" id="PRO_5041637689" description="Lipoprotein" evidence="1">
    <location>
        <begin position="22"/>
        <end position="154"/>
    </location>
</feature>
<reference evidence="2 3" key="1">
    <citation type="submission" date="2023-10" db="EMBL/GenBank/DDBJ databases">
        <title>Complete genome sequence of a Sphingomonadaceae bacterium.</title>
        <authorList>
            <person name="Yan C."/>
        </authorList>
    </citation>
    <scope>NUCLEOTIDE SEQUENCE [LARGE SCALE GENOMIC DNA]</scope>
    <source>
        <strain evidence="2 3">SCSIO 66989</strain>
    </source>
</reference>
<keyword evidence="1" id="KW-0732">Signal</keyword>
<proteinExistence type="predicted"/>
<dbReference type="EMBL" id="CP136594">
    <property type="protein sequence ID" value="WOE75861.1"/>
    <property type="molecule type" value="Genomic_DNA"/>
</dbReference>